<dbReference type="EMBL" id="UYSL01020026">
    <property type="protein sequence ID" value="VDL72192.1"/>
    <property type="molecule type" value="Genomic_DNA"/>
</dbReference>
<name>A0A0N4XZI9_NIPBR</name>
<evidence type="ECO:0000313" key="1">
    <source>
        <dbReference type="EMBL" id="VDL72192.1"/>
    </source>
</evidence>
<reference evidence="1 2" key="2">
    <citation type="submission" date="2018-11" db="EMBL/GenBank/DDBJ databases">
        <authorList>
            <consortium name="Pathogen Informatics"/>
        </authorList>
    </citation>
    <scope>NUCLEOTIDE SEQUENCE [LARGE SCALE GENOMIC DNA]</scope>
</reference>
<reference evidence="3" key="1">
    <citation type="submission" date="2017-02" db="UniProtKB">
        <authorList>
            <consortium name="WormBaseParasite"/>
        </authorList>
    </citation>
    <scope>IDENTIFICATION</scope>
</reference>
<gene>
    <name evidence="1" type="ORF">NBR_LOCUS8603</name>
</gene>
<dbReference type="WBParaSite" id="NBR_0000860201-mRNA-1">
    <property type="protein sequence ID" value="NBR_0000860201-mRNA-1"/>
    <property type="gene ID" value="NBR_0000860201"/>
</dbReference>
<evidence type="ECO:0000313" key="2">
    <source>
        <dbReference type="Proteomes" id="UP000271162"/>
    </source>
</evidence>
<dbReference type="Proteomes" id="UP000271162">
    <property type="component" value="Unassembled WGS sequence"/>
</dbReference>
<keyword evidence="2" id="KW-1185">Reference proteome</keyword>
<dbReference type="AlphaFoldDB" id="A0A0N4XZI9"/>
<protein>
    <submittedName>
        <fullName evidence="3">Secreted protein</fullName>
    </submittedName>
</protein>
<evidence type="ECO:0000313" key="3">
    <source>
        <dbReference type="WBParaSite" id="NBR_0000860201-mRNA-1"/>
    </source>
</evidence>
<accession>A0A0N4XZI9</accession>
<sequence length="89" mass="10107">MLLFSAPLLFSANHSQLARSSPLRIWFMVHMTMGSEDINIMHNNQCGRRQAEAKTIIRTVHVPQAIDSIDGSDLIYIKCVVINECFVFN</sequence>
<proteinExistence type="predicted"/>
<organism evidence="3">
    <name type="scientific">Nippostrongylus brasiliensis</name>
    <name type="common">Rat hookworm</name>
    <dbReference type="NCBI Taxonomy" id="27835"/>
    <lineage>
        <taxon>Eukaryota</taxon>
        <taxon>Metazoa</taxon>
        <taxon>Ecdysozoa</taxon>
        <taxon>Nematoda</taxon>
        <taxon>Chromadorea</taxon>
        <taxon>Rhabditida</taxon>
        <taxon>Rhabditina</taxon>
        <taxon>Rhabditomorpha</taxon>
        <taxon>Strongyloidea</taxon>
        <taxon>Heligmosomidae</taxon>
        <taxon>Nippostrongylus</taxon>
    </lineage>
</organism>